<dbReference type="PANTHER" id="PTHR37316">
    <property type="entry name" value="TEICHOIC ACID GLYCEROL-PHOSPHATE PRIMASE"/>
    <property type="match status" value="1"/>
</dbReference>
<name>A0A1Q2SPB5_9GAMM</name>
<gene>
    <name evidence="1" type="ORF">TAO_1591</name>
</gene>
<dbReference type="KEGG" id="ntt:TAO_1591"/>
<keyword evidence="2" id="KW-1185">Reference proteome</keyword>
<dbReference type="Proteomes" id="UP000243679">
    <property type="component" value="Chromosome"/>
</dbReference>
<dbReference type="Gene3D" id="3.40.50.12580">
    <property type="match status" value="1"/>
</dbReference>
<dbReference type="EMBL" id="AP014836">
    <property type="protein sequence ID" value="BAW80961.1"/>
    <property type="molecule type" value="Genomic_DNA"/>
</dbReference>
<proteinExistence type="predicted"/>
<reference evidence="1 2" key="1">
    <citation type="journal article" date="2017" name="ISME J.">
        <title>An acid-tolerant ammonia-oxidizing ?-proteobacterium from soil.</title>
        <authorList>
            <person name="Hayatsu M."/>
            <person name="Tago K."/>
            <person name="Uchiyama I."/>
            <person name="Toyoda A."/>
            <person name="Wang Y."/>
            <person name="Shimomura Y."/>
            <person name="Okubo T."/>
            <person name="Kurisu F."/>
            <person name="Hirono Y."/>
            <person name="Nonaka K."/>
            <person name="Akiyama H."/>
            <person name="Itoh T."/>
            <person name="Takami H."/>
        </authorList>
    </citation>
    <scope>NUCLEOTIDE SEQUENCE [LARGE SCALE GENOMIC DNA]</scope>
    <source>
        <strain evidence="1 2">TAO100</strain>
    </source>
</reference>
<dbReference type="SUPFAM" id="SSF53756">
    <property type="entry name" value="UDP-Glycosyltransferase/glycogen phosphorylase"/>
    <property type="match status" value="1"/>
</dbReference>
<dbReference type="GO" id="GO:0047355">
    <property type="term" value="F:CDP-glycerol glycerophosphotransferase activity"/>
    <property type="evidence" value="ECO:0007669"/>
    <property type="project" value="InterPro"/>
</dbReference>
<evidence type="ECO:0000313" key="1">
    <source>
        <dbReference type="EMBL" id="BAW80961.1"/>
    </source>
</evidence>
<dbReference type="InterPro" id="IPR051612">
    <property type="entry name" value="Teichoic_Acid_Biosynth"/>
</dbReference>
<sequence>MFFSFNNDISEKGKAPSKFNLESINQYIKPKYILPIEKTKYIKWDAVIDSDVYTPWFYRNTQFIQIFHGVAAKAVTLEDGTIVNYNYHPNLKRYDICFFTNKLFFNNAKEAGLGKKDDTGEIIGLCYLDDLIEKNNEKSIKEIKEKLVPEKFRSKKIILYAPSWGNHNSLACKGAEILRILAQMDMFTLIKPHPNSIMDDIKDMEEGLELFLSKTFKDNNFSLITSSPYEPAVISDALITDLGSLALEYALLRKPIFLFCGTDHKKYIADLKQFDMTLKCSTPVYESEPITQKTFEIPEMSEERRTAMIDLENSYFANVGHATEAAFNALLRRNIICSKKPLASILQ</sequence>
<dbReference type="AlphaFoldDB" id="A0A1Q2SPB5"/>
<protein>
    <submittedName>
        <fullName evidence="1">Capsule polysaccharide biosynthesis protei</fullName>
    </submittedName>
</protein>
<organism evidence="1 2">
    <name type="scientific">Candidatus Nitrosoglobus terrae</name>
    <dbReference type="NCBI Taxonomy" id="1630141"/>
    <lineage>
        <taxon>Bacteria</taxon>
        <taxon>Pseudomonadati</taxon>
        <taxon>Pseudomonadota</taxon>
        <taxon>Gammaproteobacteria</taxon>
        <taxon>Chromatiales</taxon>
        <taxon>Chromatiaceae</taxon>
        <taxon>Candidatus Nitrosoglobus</taxon>
    </lineage>
</organism>
<evidence type="ECO:0000313" key="2">
    <source>
        <dbReference type="Proteomes" id="UP000243679"/>
    </source>
</evidence>
<dbReference type="Pfam" id="PF04464">
    <property type="entry name" value="Glyphos_transf"/>
    <property type="match status" value="1"/>
</dbReference>
<dbReference type="InterPro" id="IPR043148">
    <property type="entry name" value="TagF_C"/>
</dbReference>
<accession>A0A1Q2SPB5</accession>
<dbReference type="PANTHER" id="PTHR37316:SF3">
    <property type="entry name" value="TEICHOIC ACID GLYCEROL-PHOSPHATE TRANSFERASE"/>
    <property type="match status" value="1"/>
</dbReference>
<dbReference type="InterPro" id="IPR007554">
    <property type="entry name" value="Glycerophosphate_synth"/>
</dbReference>
<dbReference type="GO" id="GO:0016020">
    <property type="term" value="C:membrane"/>
    <property type="evidence" value="ECO:0007669"/>
    <property type="project" value="InterPro"/>
</dbReference>